<evidence type="ECO:0000256" key="2">
    <source>
        <dbReference type="ARBA" id="ARBA00005666"/>
    </source>
</evidence>
<comment type="subcellular location">
    <subcellularLocation>
        <location evidence="1">Cytoplasm</location>
        <location evidence="1">Cytoskeleton</location>
    </subcellularLocation>
</comment>
<dbReference type="PANTHER" id="PTHR12114">
    <property type="entry name" value="PARVIN"/>
    <property type="match status" value="1"/>
</dbReference>
<keyword evidence="4" id="KW-0677">Repeat</keyword>
<dbReference type="GO" id="GO:0030036">
    <property type="term" value="P:actin cytoskeleton organization"/>
    <property type="evidence" value="ECO:0007669"/>
    <property type="project" value="InterPro"/>
</dbReference>
<comment type="similarity">
    <text evidence="2">Belongs to the parvin family.</text>
</comment>
<dbReference type="GO" id="GO:0003779">
    <property type="term" value="F:actin binding"/>
    <property type="evidence" value="ECO:0007669"/>
    <property type="project" value="UniProtKB-KW"/>
</dbReference>
<dbReference type="InterPro" id="IPR001715">
    <property type="entry name" value="CH_dom"/>
</dbReference>
<accession>A0A8C4QGG0</accession>
<dbReference type="GO" id="GO:0034446">
    <property type="term" value="P:substrate adhesion-dependent cell spreading"/>
    <property type="evidence" value="ECO:0007669"/>
    <property type="project" value="TreeGrafter"/>
</dbReference>
<evidence type="ECO:0000313" key="11">
    <source>
        <dbReference type="Proteomes" id="UP000694388"/>
    </source>
</evidence>
<evidence type="ECO:0000256" key="6">
    <source>
        <dbReference type="ARBA" id="ARBA00023203"/>
    </source>
</evidence>
<dbReference type="GeneTree" id="ENSGT00950000183194"/>
<dbReference type="Proteomes" id="UP000694388">
    <property type="component" value="Unplaced"/>
</dbReference>
<dbReference type="AlphaFoldDB" id="A0A8C4QGG0"/>
<dbReference type="GO" id="GO:0071963">
    <property type="term" value="P:establishment or maintenance of cell polarity regulating cell shape"/>
    <property type="evidence" value="ECO:0007669"/>
    <property type="project" value="TreeGrafter"/>
</dbReference>
<evidence type="ECO:0000259" key="9">
    <source>
        <dbReference type="PROSITE" id="PS50021"/>
    </source>
</evidence>
<evidence type="ECO:0000256" key="5">
    <source>
        <dbReference type="ARBA" id="ARBA00022889"/>
    </source>
</evidence>
<reference evidence="10" key="2">
    <citation type="submission" date="2025-09" db="UniProtKB">
        <authorList>
            <consortium name="Ensembl"/>
        </authorList>
    </citation>
    <scope>IDENTIFICATION</scope>
</reference>
<dbReference type="GO" id="GO:0005925">
    <property type="term" value="C:focal adhesion"/>
    <property type="evidence" value="ECO:0007669"/>
    <property type="project" value="TreeGrafter"/>
</dbReference>
<evidence type="ECO:0000256" key="8">
    <source>
        <dbReference type="SAM" id="MobiDB-lite"/>
    </source>
</evidence>
<evidence type="ECO:0000256" key="3">
    <source>
        <dbReference type="ARBA" id="ARBA00022490"/>
    </source>
</evidence>
<dbReference type="PROSITE" id="PS50021">
    <property type="entry name" value="CH"/>
    <property type="match status" value="1"/>
</dbReference>
<sequence length="183" mass="20641">MEKETCGGARSKTVPVAEHGPMDDENRRIILHPSARKDPKMLLLQEVLLNWVNAQLQEEEIKVRSISGDFYDGLVLQHLIEKLGAVELHAGGITFCSTTQQRKLAVILEHIEQLLGSKSTKWSVSLIHEGNELATMHLLVALTQKFDLELHLPLGVSVQAIHISTENEVERRTEIWEELTPKE</sequence>
<keyword evidence="6" id="KW-0009">Actin-binding</keyword>
<organism evidence="10 11">
    <name type="scientific">Eptatretus burgeri</name>
    <name type="common">Inshore hagfish</name>
    <dbReference type="NCBI Taxonomy" id="7764"/>
    <lineage>
        <taxon>Eukaryota</taxon>
        <taxon>Metazoa</taxon>
        <taxon>Chordata</taxon>
        <taxon>Craniata</taxon>
        <taxon>Vertebrata</taxon>
        <taxon>Cyclostomata</taxon>
        <taxon>Myxini</taxon>
        <taxon>Myxiniformes</taxon>
        <taxon>Myxinidae</taxon>
        <taxon>Eptatretinae</taxon>
        <taxon>Eptatretus</taxon>
    </lineage>
</organism>
<evidence type="ECO:0000256" key="1">
    <source>
        <dbReference type="ARBA" id="ARBA00004245"/>
    </source>
</evidence>
<dbReference type="SUPFAM" id="SSF47576">
    <property type="entry name" value="Calponin-homology domain, CH-domain"/>
    <property type="match status" value="1"/>
</dbReference>
<name>A0A8C4QGG0_EPTBU</name>
<dbReference type="Pfam" id="PF00307">
    <property type="entry name" value="CH"/>
    <property type="match status" value="1"/>
</dbReference>
<dbReference type="InterPro" id="IPR028433">
    <property type="entry name" value="Parvin"/>
</dbReference>
<reference evidence="10" key="1">
    <citation type="submission" date="2025-08" db="UniProtKB">
        <authorList>
            <consortium name="Ensembl"/>
        </authorList>
    </citation>
    <scope>IDENTIFICATION</scope>
</reference>
<dbReference type="GO" id="GO:0005737">
    <property type="term" value="C:cytoplasm"/>
    <property type="evidence" value="ECO:0007669"/>
    <property type="project" value="TreeGrafter"/>
</dbReference>
<keyword evidence="3" id="KW-0963">Cytoplasm</keyword>
<dbReference type="FunFam" id="1.10.418.10:FF:000011">
    <property type="entry name" value="Parvin, beta"/>
    <property type="match status" value="1"/>
</dbReference>
<dbReference type="InterPro" id="IPR036872">
    <property type="entry name" value="CH_dom_sf"/>
</dbReference>
<proteinExistence type="inferred from homology"/>
<evidence type="ECO:0000256" key="7">
    <source>
        <dbReference type="ARBA" id="ARBA00023212"/>
    </source>
</evidence>
<feature type="region of interest" description="Disordered" evidence="8">
    <location>
        <begin position="1"/>
        <end position="21"/>
    </location>
</feature>
<keyword evidence="5" id="KW-0130">Cell adhesion</keyword>
<dbReference type="Gene3D" id="1.10.418.10">
    <property type="entry name" value="Calponin-like domain"/>
    <property type="match status" value="1"/>
</dbReference>
<dbReference type="OMA" id="HEYVIFY"/>
<keyword evidence="7" id="KW-0206">Cytoskeleton</keyword>
<dbReference type="GO" id="GO:0030031">
    <property type="term" value="P:cell projection assembly"/>
    <property type="evidence" value="ECO:0007669"/>
    <property type="project" value="TreeGrafter"/>
</dbReference>
<dbReference type="PANTHER" id="PTHR12114:SF1">
    <property type="entry name" value="GAMMA-PARVIN"/>
    <property type="match status" value="1"/>
</dbReference>
<keyword evidence="11" id="KW-1185">Reference proteome</keyword>
<evidence type="ECO:0000313" key="10">
    <source>
        <dbReference type="Ensembl" id="ENSEBUP00000015099.1"/>
    </source>
</evidence>
<protein>
    <recommendedName>
        <fullName evidence="9">Calponin-homology (CH) domain-containing protein</fullName>
    </recommendedName>
</protein>
<evidence type="ECO:0000256" key="4">
    <source>
        <dbReference type="ARBA" id="ARBA00022737"/>
    </source>
</evidence>
<dbReference type="Ensembl" id="ENSEBUT00000015675.1">
    <property type="protein sequence ID" value="ENSEBUP00000015099.1"/>
    <property type="gene ID" value="ENSEBUG00000009520.1"/>
</dbReference>
<dbReference type="GO" id="GO:0015629">
    <property type="term" value="C:actin cytoskeleton"/>
    <property type="evidence" value="ECO:0007669"/>
    <property type="project" value="TreeGrafter"/>
</dbReference>
<feature type="domain" description="Calponin-homology (CH)" evidence="9">
    <location>
        <begin position="42"/>
        <end position="147"/>
    </location>
</feature>